<comment type="similarity">
    <text evidence="2">Belongs to the bacterial solute-binding protein 2 family.</text>
</comment>
<evidence type="ECO:0000256" key="3">
    <source>
        <dbReference type="ARBA" id="ARBA00022729"/>
    </source>
</evidence>
<sequence>MQAKKMIIFSLLLAAAAGILGLLSLETARRDAQQKELTIVVILKSNDLRSEFWQTVSAGVNAAAKEFNVHVDVRGPLSEADTAGQILLLEQAITEKPDAVVFAASEYGKLEPSAKKVSNAGIPLVAIDSVMESDWLQSYISVDNAEAGRKAASVLIERLPADAKVAILGTSGGSAAEKERELGIMEVLTKNVDITHAGTRYFDGSEDEAYRNSQQLLSEFPDLAGIVALNEAAVLGAAKAVKEKMSKQPVKLVGFDSSIYEIKLLEEGTMEATVVQRPFNMGYLGVKAALQLIRGQKPLRTSIDSLVITKETMYTEENQKLLFPFVER</sequence>
<protein>
    <submittedName>
        <fullName evidence="5">Ribose transport system substrate-binding protein</fullName>
    </submittedName>
</protein>
<name>A0ABS4IN31_9BACL</name>
<dbReference type="Proteomes" id="UP001519287">
    <property type="component" value="Unassembled WGS sequence"/>
</dbReference>
<gene>
    <name evidence="5" type="ORF">J2Z66_000036</name>
</gene>
<dbReference type="InterPro" id="IPR025997">
    <property type="entry name" value="SBP_2_dom"/>
</dbReference>
<dbReference type="Pfam" id="PF13407">
    <property type="entry name" value="Peripla_BP_4"/>
    <property type="match status" value="1"/>
</dbReference>
<accession>A0ABS4IN31</accession>
<evidence type="ECO:0000259" key="4">
    <source>
        <dbReference type="Pfam" id="PF13407"/>
    </source>
</evidence>
<evidence type="ECO:0000313" key="5">
    <source>
        <dbReference type="EMBL" id="MBP1988441.1"/>
    </source>
</evidence>
<evidence type="ECO:0000313" key="6">
    <source>
        <dbReference type="Proteomes" id="UP001519287"/>
    </source>
</evidence>
<keyword evidence="6" id="KW-1185">Reference proteome</keyword>
<dbReference type="SUPFAM" id="SSF53822">
    <property type="entry name" value="Periplasmic binding protein-like I"/>
    <property type="match status" value="1"/>
</dbReference>
<evidence type="ECO:0000256" key="2">
    <source>
        <dbReference type="ARBA" id="ARBA00007639"/>
    </source>
</evidence>
<proteinExistence type="inferred from homology"/>
<dbReference type="RefSeq" id="WP_209968331.1">
    <property type="nucleotide sequence ID" value="NZ_JAGGLB010000001.1"/>
</dbReference>
<evidence type="ECO:0000256" key="1">
    <source>
        <dbReference type="ARBA" id="ARBA00004196"/>
    </source>
</evidence>
<organism evidence="5 6">
    <name type="scientific">Paenibacillus eucommiae</name>
    <dbReference type="NCBI Taxonomy" id="1355755"/>
    <lineage>
        <taxon>Bacteria</taxon>
        <taxon>Bacillati</taxon>
        <taxon>Bacillota</taxon>
        <taxon>Bacilli</taxon>
        <taxon>Bacillales</taxon>
        <taxon>Paenibacillaceae</taxon>
        <taxon>Paenibacillus</taxon>
    </lineage>
</organism>
<dbReference type="EMBL" id="JAGGLB010000001">
    <property type="protein sequence ID" value="MBP1988441.1"/>
    <property type="molecule type" value="Genomic_DNA"/>
</dbReference>
<keyword evidence="3" id="KW-0732">Signal</keyword>
<reference evidence="5 6" key="1">
    <citation type="submission" date="2021-03" db="EMBL/GenBank/DDBJ databases">
        <title>Genomic Encyclopedia of Type Strains, Phase IV (KMG-IV): sequencing the most valuable type-strain genomes for metagenomic binning, comparative biology and taxonomic classification.</title>
        <authorList>
            <person name="Goeker M."/>
        </authorList>
    </citation>
    <scope>NUCLEOTIDE SEQUENCE [LARGE SCALE GENOMIC DNA]</scope>
    <source>
        <strain evidence="5 6">DSM 26048</strain>
    </source>
</reference>
<dbReference type="PANTHER" id="PTHR46847">
    <property type="entry name" value="D-ALLOSE-BINDING PERIPLASMIC PROTEIN-RELATED"/>
    <property type="match status" value="1"/>
</dbReference>
<dbReference type="PANTHER" id="PTHR46847:SF1">
    <property type="entry name" value="D-ALLOSE-BINDING PERIPLASMIC PROTEIN-RELATED"/>
    <property type="match status" value="1"/>
</dbReference>
<comment type="caution">
    <text evidence="5">The sequence shown here is derived from an EMBL/GenBank/DDBJ whole genome shotgun (WGS) entry which is preliminary data.</text>
</comment>
<dbReference type="Gene3D" id="3.40.50.2300">
    <property type="match status" value="2"/>
</dbReference>
<dbReference type="InterPro" id="IPR028082">
    <property type="entry name" value="Peripla_BP_I"/>
</dbReference>
<dbReference type="CDD" id="cd20006">
    <property type="entry name" value="PBP1_ABC_sugar_binding-like"/>
    <property type="match status" value="1"/>
</dbReference>
<feature type="domain" description="Periplasmic binding protein" evidence="4">
    <location>
        <begin position="48"/>
        <end position="297"/>
    </location>
</feature>
<comment type="subcellular location">
    <subcellularLocation>
        <location evidence="1">Cell envelope</location>
    </subcellularLocation>
</comment>